<proteinExistence type="predicted"/>
<sequence>MGLMLIESHHKPGVADVSDLSKKEVVRWLHRHYCMRSRACGGQRHRYPGCRRAGAAVPSRRPLPRLVGETGPASGRETSRALVCSASEDGRHGHA</sequence>
<keyword evidence="3" id="KW-1185">Reference proteome</keyword>
<gene>
    <name evidence="2" type="ORF">B0H15DRAFT_649529</name>
</gene>
<evidence type="ECO:0000313" key="2">
    <source>
        <dbReference type="EMBL" id="KAJ7075721.1"/>
    </source>
</evidence>
<dbReference type="AlphaFoldDB" id="A0AAD6XFG2"/>
<dbReference type="Proteomes" id="UP001222325">
    <property type="component" value="Unassembled WGS sequence"/>
</dbReference>
<reference evidence="2" key="1">
    <citation type="submission" date="2023-03" db="EMBL/GenBank/DDBJ databases">
        <title>Massive genome expansion in bonnet fungi (Mycena s.s.) driven by repeated elements and novel gene families across ecological guilds.</title>
        <authorList>
            <consortium name="Lawrence Berkeley National Laboratory"/>
            <person name="Harder C.B."/>
            <person name="Miyauchi S."/>
            <person name="Viragh M."/>
            <person name="Kuo A."/>
            <person name="Thoen E."/>
            <person name="Andreopoulos B."/>
            <person name="Lu D."/>
            <person name="Skrede I."/>
            <person name="Drula E."/>
            <person name="Henrissat B."/>
            <person name="Morin E."/>
            <person name="Kohler A."/>
            <person name="Barry K."/>
            <person name="LaButti K."/>
            <person name="Morin E."/>
            <person name="Salamov A."/>
            <person name="Lipzen A."/>
            <person name="Mereny Z."/>
            <person name="Hegedus B."/>
            <person name="Baldrian P."/>
            <person name="Stursova M."/>
            <person name="Weitz H."/>
            <person name="Taylor A."/>
            <person name="Grigoriev I.V."/>
            <person name="Nagy L.G."/>
            <person name="Martin F."/>
            <person name="Kauserud H."/>
        </authorList>
    </citation>
    <scope>NUCLEOTIDE SEQUENCE</scope>
    <source>
        <strain evidence="2">CBHHK173m</strain>
    </source>
</reference>
<dbReference type="EMBL" id="JARJCN010000090">
    <property type="protein sequence ID" value="KAJ7075721.1"/>
    <property type="molecule type" value="Genomic_DNA"/>
</dbReference>
<name>A0AAD6XFG2_9AGAR</name>
<evidence type="ECO:0000256" key="1">
    <source>
        <dbReference type="SAM" id="MobiDB-lite"/>
    </source>
</evidence>
<comment type="caution">
    <text evidence="2">The sequence shown here is derived from an EMBL/GenBank/DDBJ whole genome shotgun (WGS) entry which is preliminary data.</text>
</comment>
<accession>A0AAD6XFG2</accession>
<protein>
    <submittedName>
        <fullName evidence="2">Uncharacterized protein</fullName>
    </submittedName>
</protein>
<organism evidence="2 3">
    <name type="scientific">Mycena belliarum</name>
    <dbReference type="NCBI Taxonomy" id="1033014"/>
    <lineage>
        <taxon>Eukaryota</taxon>
        <taxon>Fungi</taxon>
        <taxon>Dikarya</taxon>
        <taxon>Basidiomycota</taxon>
        <taxon>Agaricomycotina</taxon>
        <taxon>Agaricomycetes</taxon>
        <taxon>Agaricomycetidae</taxon>
        <taxon>Agaricales</taxon>
        <taxon>Marasmiineae</taxon>
        <taxon>Mycenaceae</taxon>
        <taxon>Mycena</taxon>
    </lineage>
</organism>
<evidence type="ECO:0000313" key="3">
    <source>
        <dbReference type="Proteomes" id="UP001222325"/>
    </source>
</evidence>
<feature type="region of interest" description="Disordered" evidence="1">
    <location>
        <begin position="61"/>
        <end position="95"/>
    </location>
</feature>